<dbReference type="PANTHER" id="PTHR24379">
    <property type="entry name" value="KRAB AND ZINC FINGER DOMAIN-CONTAINING"/>
    <property type="match status" value="1"/>
</dbReference>
<dbReference type="STRING" id="6277.A0A498SBZ1"/>
<keyword evidence="4" id="KW-0862">Zinc</keyword>
<evidence type="ECO:0000313" key="7">
    <source>
        <dbReference type="EMBL" id="VBB29067.1"/>
    </source>
</evidence>
<gene>
    <name evidence="7" type="ORF">NAV_LOCUS3876</name>
</gene>
<dbReference type="Pfam" id="PF00096">
    <property type="entry name" value="zf-C2H2"/>
    <property type="match status" value="2"/>
</dbReference>
<feature type="domain" description="C2H2-type" evidence="6">
    <location>
        <begin position="438"/>
        <end position="466"/>
    </location>
</feature>
<dbReference type="AlphaFoldDB" id="A0A498SBZ1"/>
<dbReference type="PROSITE" id="PS00028">
    <property type="entry name" value="ZINC_FINGER_C2H2_1"/>
    <property type="match status" value="6"/>
</dbReference>
<dbReference type="OrthoDB" id="5800876at2759"/>
<dbReference type="GO" id="GO:0005634">
    <property type="term" value="C:nucleus"/>
    <property type="evidence" value="ECO:0007669"/>
    <property type="project" value="TreeGrafter"/>
</dbReference>
<keyword evidence="2" id="KW-0677">Repeat</keyword>
<dbReference type="Gene3D" id="3.30.160.60">
    <property type="entry name" value="Classic Zinc Finger"/>
    <property type="match status" value="4"/>
</dbReference>
<feature type="domain" description="C2H2-type" evidence="6">
    <location>
        <begin position="367"/>
        <end position="395"/>
    </location>
</feature>
<protein>
    <recommendedName>
        <fullName evidence="6">C2H2-type domain-containing protein</fullName>
    </recommendedName>
</protein>
<sequence>MDEGSSNSDATETVIKSVSGITAASVEDGSNSSEQAETVRKRLQACEIASVDVNEMAWQANNNEEKTFYELQPINEKESEFLIPSTSRRVLKRAQDTTEERKNEHKRWRTAIDGYAQYSEWISKVNEKVEDMPDLDGTGSITTTDATDDPEAEYFIAVDSMRDVIDQIQKARAAQSEETAESDAKLDEILKYCEQHTKRMSLFKDKITQDYQMFVCFACGRVFDDEITMRNHVNEVHLSNKDYIFKCRHCYRRFKLKHHLQRHERTHDLSLVHICNRCSSSFRNFESLVAHRSRVHGIDENGEKILNLKYNCNKCKQKFGTFVELNRHKYFCLNESRSKRQKKVNGASPSSSTSSIFSVSSRPKIDKTCRICNKKFASRQSLMRHIGRIHPEEKIDEIKQYEVVQSPDLPFACNICSKRFTTRTLMLVHRKRHEGRHFACELCNKAYPLASELRKHIKRVHGNSSEGTSKEGSAIECNDAKAVDRQDSDTQQSVSAEHSNKCYYEDLTDFSVIVVIYGDFQHRMGYRPSITSQLPMPCTTLTPPV</sequence>
<proteinExistence type="predicted"/>
<feature type="domain" description="C2H2-type" evidence="6">
    <location>
        <begin position="411"/>
        <end position="438"/>
    </location>
</feature>
<feature type="domain" description="C2H2-type" evidence="6">
    <location>
        <begin position="245"/>
        <end position="267"/>
    </location>
</feature>
<evidence type="ECO:0000256" key="4">
    <source>
        <dbReference type="ARBA" id="ARBA00022833"/>
    </source>
</evidence>
<keyword evidence="8" id="KW-1185">Reference proteome</keyword>
<keyword evidence="1" id="KW-0479">Metal-binding</keyword>
<evidence type="ECO:0000313" key="8">
    <source>
        <dbReference type="Proteomes" id="UP000276991"/>
    </source>
</evidence>
<feature type="domain" description="C2H2-type" evidence="6">
    <location>
        <begin position="214"/>
        <end position="242"/>
    </location>
</feature>
<dbReference type="GO" id="GO:0000981">
    <property type="term" value="F:DNA-binding transcription factor activity, RNA polymerase II-specific"/>
    <property type="evidence" value="ECO:0007669"/>
    <property type="project" value="TreeGrafter"/>
</dbReference>
<dbReference type="InterPro" id="IPR013087">
    <property type="entry name" value="Znf_C2H2_type"/>
</dbReference>
<keyword evidence="3 5" id="KW-0863">Zinc-finger</keyword>
<dbReference type="Pfam" id="PF12874">
    <property type="entry name" value="zf-met"/>
    <property type="match status" value="1"/>
</dbReference>
<dbReference type="Proteomes" id="UP000276991">
    <property type="component" value="Unassembled WGS sequence"/>
</dbReference>
<dbReference type="PROSITE" id="PS50157">
    <property type="entry name" value="ZINC_FINGER_C2H2_2"/>
    <property type="match status" value="6"/>
</dbReference>
<dbReference type="PANTHER" id="PTHR24379:SF127">
    <property type="entry name" value="BLOODY FINGERS-RELATED"/>
    <property type="match status" value="1"/>
</dbReference>
<dbReference type="SMART" id="SM00355">
    <property type="entry name" value="ZnF_C2H2"/>
    <property type="match status" value="7"/>
</dbReference>
<evidence type="ECO:0000256" key="2">
    <source>
        <dbReference type="ARBA" id="ARBA00022737"/>
    </source>
</evidence>
<dbReference type="SUPFAM" id="SSF57667">
    <property type="entry name" value="beta-beta-alpha zinc fingers"/>
    <property type="match status" value="2"/>
</dbReference>
<feature type="domain" description="C2H2-type" evidence="6">
    <location>
        <begin position="273"/>
        <end position="301"/>
    </location>
</feature>
<evidence type="ECO:0000256" key="5">
    <source>
        <dbReference type="PROSITE-ProRule" id="PRU00042"/>
    </source>
</evidence>
<organism evidence="7 8">
    <name type="scientific">Acanthocheilonema viteae</name>
    <name type="common">Filarial nematode worm</name>
    <name type="synonym">Dipetalonema viteae</name>
    <dbReference type="NCBI Taxonomy" id="6277"/>
    <lineage>
        <taxon>Eukaryota</taxon>
        <taxon>Metazoa</taxon>
        <taxon>Ecdysozoa</taxon>
        <taxon>Nematoda</taxon>
        <taxon>Chromadorea</taxon>
        <taxon>Rhabditida</taxon>
        <taxon>Spirurina</taxon>
        <taxon>Spiruromorpha</taxon>
        <taxon>Filarioidea</taxon>
        <taxon>Onchocercidae</taxon>
        <taxon>Acanthocheilonema</taxon>
    </lineage>
</organism>
<dbReference type="EMBL" id="UPTC01000528">
    <property type="protein sequence ID" value="VBB29067.1"/>
    <property type="molecule type" value="Genomic_DNA"/>
</dbReference>
<accession>A0A498SBZ1</accession>
<dbReference type="GO" id="GO:0008270">
    <property type="term" value="F:zinc ion binding"/>
    <property type="evidence" value="ECO:0007669"/>
    <property type="project" value="UniProtKB-KW"/>
</dbReference>
<reference evidence="7 8" key="1">
    <citation type="submission" date="2018-08" db="EMBL/GenBank/DDBJ databases">
        <authorList>
            <person name="Laetsch R D."/>
            <person name="Stevens L."/>
            <person name="Kumar S."/>
            <person name="Blaxter L. M."/>
        </authorList>
    </citation>
    <scope>NUCLEOTIDE SEQUENCE [LARGE SCALE GENOMIC DNA]</scope>
</reference>
<evidence type="ECO:0000256" key="1">
    <source>
        <dbReference type="ARBA" id="ARBA00022723"/>
    </source>
</evidence>
<evidence type="ECO:0000256" key="3">
    <source>
        <dbReference type="ARBA" id="ARBA00022771"/>
    </source>
</evidence>
<name>A0A498SBZ1_ACAVI</name>
<dbReference type="InterPro" id="IPR036236">
    <property type="entry name" value="Znf_C2H2_sf"/>
</dbReference>
<evidence type="ECO:0000259" key="6">
    <source>
        <dbReference type="PROSITE" id="PS50157"/>
    </source>
</evidence>
<dbReference type="GO" id="GO:0000977">
    <property type="term" value="F:RNA polymerase II transcription regulatory region sequence-specific DNA binding"/>
    <property type="evidence" value="ECO:0007669"/>
    <property type="project" value="TreeGrafter"/>
</dbReference>